<dbReference type="SUPFAM" id="SSF53756">
    <property type="entry name" value="UDP-Glycosyltransferase/glycogen phosphorylase"/>
    <property type="match status" value="1"/>
</dbReference>
<dbReference type="InterPro" id="IPR028098">
    <property type="entry name" value="Glyco_trans_4-like_N"/>
</dbReference>
<accession>A9BA34</accession>
<dbReference type="Gene3D" id="3.40.50.2000">
    <property type="entry name" value="Glycogen Phosphorylase B"/>
    <property type="match status" value="2"/>
</dbReference>
<dbReference type="EMBL" id="CP000878">
    <property type="protein sequence ID" value="ABX08696.1"/>
    <property type="molecule type" value="Genomic_DNA"/>
</dbReference>
<dbReference type="STRING" id="93059.P9211_07651"/>
<evidence type="ECO:0000259" key="1">
    <source>
        <dbReference type="Pfam" id="PF00534"/>
    </source>
</evidence>
<evidence type="ECO:0000259" key="2">
    <source>
        <dbReference type="Pfam" id="PF13439"/>
    </source>
</evidence>
<gene>
    <name evidence="3" type="ordered locus">P9211_07651</name>
</gene>
<dbReference type="HOGENOM" id="CLU_009583_0_1_3"/>
<dbReference type="CAZy" id="GT4">
    <property type="family name" value="Glycosyltransferase Family 4"/>
</dbReference>
<dbReference type="Pfam" id="PF13439">
    <property type="entry name" value="Glyco_transf_4"/>
    <property type="match status" value="1"/>
</dbReference>
<dbReference type="eggNOG" id="COG0438">
    <property type="taxonomic scope" value="Bacteria"/>
</dbReference>
<organism evidence="3 4">
    <name type="scientific">Prochlorococcus marinus (strain MIT 9211)</name>
    <dbReference type="NCBI Taxonomy" id="93059"/>
    <lineage>
        <taxon>Bacteria</taxon>
        <taxon>Bacillati</taxon>
        <taxon>Cyanobacteriota</taxon>
        <taxon>Cyanophyceae</taxon>
        <taxon>Synechococcales</taxon>
        <taxon>Prochlorococcaceae</taxon>
        <taxon>Prochlorococcus</taxon>
    </lineage>
</organism>
<dbReference type="Pfam" id="PF00534">
    <property type="entry name" value="Glycos_transf_1"/>
    <property type="match status" value="1"/>
</dbReference>
<keyword evidence="3" id="KW-0808">Transferase</keyword>
<dbReference type="GO" id="GO:0016757">
    <property type="term" value="F:glycosyltransferase activity"/>
    <property type="evidence" value="ECO:0007669"/>
    <property type="project" value="InterPro"/>
</dbReference>
<dbReference type="RefSeq" id="WP_012195318.1">
    <property type="nucleotide sequence ID" value="NC_009976.1"/>
</dbReference>
<proteinExistence type="predicted"/>
<feature type="domain" description="Glycosyl transferase family 1" evidence="1">
    <location>
        <begin position="183"/>
        <end position="341"/>
    </location>
</feature>
<evidence type="ECO:0000313" key="4">
    <source>
        <dbReference type="Proteomes" id="UP000000788"/>
    </source>
</evidence>
<evidence type="ECO:0000313" key="3">
    <source>
        <dbReference type="EMBL" id="ABX08696.1"/>
    </source>
</evidence>
<feature type="domain" description="Glycosyltransferase subfamily 4-like N-terminal" evidence="2">
    <location>
        <begin position="33"/>
        <end position="168"/>
    </location>
</feature>
<reference evidence="3 4" key="1">
    <citation type="journal article" date="2007" name="PLoS Genet.">
        <title>Patterns and implications of gene gain and loss in the evolution of Prochlorococcus.</title>
        <authorList>
            <person name="Kettler G.C."/>
            <person name="Martiny A.C."/>
            <person name="Huang K."/>
            <person name="Zucker J."/>
            <person name="Coleman M.L."/>
            <person name="Rodrigue S."/>
            <person name="Chen F."/>
            <person name="Lapidus A."/>
            <person name="Ferriera S."/>
            <person name="Johnson J."/>
            <person name="Steglich C."/>
            <person name="Church G.M."/>
            <person name="Richardson P."/>
            <person name="Chisholm S.W."/>
        </authorList>
    </citation>
    <scope>NUCLEOTIDE SEQUENCE [LARGE SCALE GENOMIC DNA]</scope>
    <source>
        <strain evidence="4">MIT 9211</strain>
    </source>
</reference>
<dbReference type="InterPro" id="IPR001296">
    <property type="entry name" value="Glyco_trans_1"/>
</dbReference>
<keyword evidence="4" id="KW-1185">Reference proteome</keyword>
<sequence length="365" mass="41085">MARRVLMITSSSSGGGPKQLSTLTERLSSDFVINVACPNNSIYLNDIEASISGKLLFIKERKISFLDIYNIIKFIKQNSIELVHSHGKAAGLLARMAFFFTRIKLIHTYHGVHLSRYKVILKILYVTYERIFSMINTYNIFVSISEMKMAKDSNILLKDKSVVIPNGVLDQELKETKTNYINRLRQSLSIPTNITVAITSCRLEQIKNLFELIDIAQANSDIFFYVMGEGPLRSELNRYIRLQKLSNIILLGHITNVFDYLNASDIYISTSLREGHPLSVLEAMSVGLPVLATAVPGNLDTIIHGDSGFFYELGNIEQASYFLNKLSSNNKLRKQIGANAQCIQKLKFSVSAMTKAYGDLYKSVQ</sequence>
<dbReference type="KEGG" id="pmj:P9211_07651"/>
<dbReference type="AlphaFoldDB" id="A9BA34"/>
<protein>
    <submittedName>
        <fullName evidence="3">Glycosyltransferase</fullName>
    </submittedName>
</protein>
<dbReference type="OrthoDB" id="5416057at2"/>
<dbReference type="PANTHER" id="PTHR45947">
    <property type="entry name" value="SULFOQUINOVOSYL TRANSFERASE SQD2"/>
    <property type="match status" value="1"/>
</dbReference>
<dbReference type="Proteomes" id="UP000000788">
    <property type="component" value="Chromosome"/>
</dbReference>
<name>A9BA34_PROM4</name>
<dbReference type="InterPro" id="IPR050194">
    <property type="entry name" value="Glycosyltransferase_grp1"/>
</dbReference>
<dbReference type="PANTHER" id="PTHR45947:SF3">
    <property type="entry name" value="SULFOQUINOVOSYL TRANSFERASE SQD2"/>
    <property type="match status" value="1"/>
</dbReference>